<reference evidence="3 4" key="1">
    <citation type="submission" date="2020-07" db="EMBL/GenBank/DDBJ databases">
        <title>Pusillimonas sp. nov., isolated from poultry manure in Taiwan.</title>
        <authorList>
            <person name="Lin S.-Y."/>
            <person name="Tang Y.-S."/>
            <person name="Young C.-C."/>
        </authorList>
    </citation>
    <scope>NUCLEOTIDE SEQUENCE [LARGE SCALE GENOMIC DNA]</scope>
    <source>
        <strain evidence="3 4">CC-YST705</strain>
    </source>
</reference>
<dbReference type="PROSITE" id="PS50110">
    <property type="entry name" value="RESPONSE_REGULATORY"/>
    <property type="match status" value="1"/>
</dbReference>
<keyword evidence="4" id="KW-1185">Reference proteome</keyword>
<evidence type="ECO:0000313" key="4">
    <source>
        <dbReference type="Proteomes" id="UP000776983"/>
    </source>
</evidence>
<dbReference type="Gene3D" id="3.40.50.2300">
    <property type="match status" value="1"/>
</dbReference>
<name>A0ABS8CEH1_9BURK</name>
<evidence type="ECO:0000256" key="1">
    <source>
        <dbReference type="PROSITE-ProRule" id="PRU00169"/>
    </source>
</evidence>
<dbReference type="Proteomes" id="UP000776983">
    <property type="component" value="Unassembled WGS sequence"/>
</dbReference>
<dbReference type="EMBL" id="JACDXW010000006">
    <property type="protein sequence ID" value="MCB5364441.1"/>
    <property type="molecule type" value="Genomic_DNA"/>
</dbReference>
<proteinExistence type="predicted"/>
<comment type="caution">
    <text evidence="1">Lacks conserved residue(s) required for the propagation of feature annotation.</text>
</comment>
<organism evidence="3 4">
    <name type="scientific">Mesopusillimonas faecipullorum</name>
    <dbReference type="NCBI Taxonomy" id="2755040"/>
    <lineage>
        <taxon>Bacteria</taxon>
        <taxon>Pseudomonadati</taxon>
        <taxon>Pseudomonadota</taxon>
        <taxon>Betaproteobacteria</taxon>
        <taxon>Burkholderiales</taxon>
        <taxon>Alcaligenaceae</taxon>
        <taxon>Mesopusillimonas</taxon>
    </lineage>
</organism>
<dbReference type="InterPro" id="IPR011006">
    <property type="entry name" value="CheY-like_superfamily"/>
</dbReference>
<evidence type="ECO:0000259" key="2">
    <source>
        <dbReference type="PROSITE" id="PS50110"/>
    </source>
</evidence>
<dbReference type="InterPro" id="IPR001789">
    <property type="entry name" value="Sig_transdc_resp-reg_receiver"/>
</dbReference>
<protein>
    <recommendedName>
        <fullName evidence="2">Response regulatory domain-containing protein</fullName>
    </recommendedName>
</protein>
<accession>A0ABS8CEH1</accession>
<evidence type="ECO:0000313" key="3">
    <source>
        <dbReference type="EMBL" id="MCB5364441.1"/>
    </source>
</evidence>
<gene>
    <name evidence="3" type="ORF">H0484_11860</name>
</gene>
<sequence length="48" mass="5284">MKIRVVIADDHPSIVAGVHHELSAHPDLQIVGMARDFDELLGLLDTHT</sequence>
<dbReference type="RefSeq" id="WP_226954860.1">
    <property type="nucleotide sequence ID" value="NZ_JACDXW010000006.1"/>
</dbReference>
<dbReference type="SUPFAM" id="SSF52172">
    <property type="entry name" value="CheY-like"/>
    <property type="match status" value="1"/>
</dbReference>
<feature type="domain" description="Response regulatory" evidence="2">
    <location>
        <begin position="4"/>
        <end position="48"/>
    </location>
</feature>
<comment type="caution">
    <text evidence="3">The sequence shown here is derived from an EMBL/GenBank/DDBJ whole genome shotgun (WGS) entry which is preliminary data.</text>
</comment>